<evidence type="ECO:0000313" key="4">
    <source>
        <dbReference type="EMBL" id="TKJ37634.1"/>
    </source>
</evidence>
<accession>A0A532URR8</accession>
<dbReference type="EMBL" id="NJBO01000032">
    <property type="protein sequence ID" value="TKJ37634.1"/>
    <property type="molecule type" value="Genomic_DNA"/>
</dbReference>
<dbReference type="Proteomes" id="UP000317778">
    <property type="component" value="Unassembled WGS sequence"/>
</dbReference>
<dbReference type="Pfam" id="PF01497">
    <property type="entry name" value="Peripla_BP_2"/>
    <property type="match status" value="1"/>
</dbReference>
<proteinExistence type="predicted"/>
<evidence type="ECO:0000256" key="1">
    <source>
        <dbReference type="ARBA" id="ARBA00022729"/>
    </source>
</evidence>
<reference evidence="4 5" key="1">
    <citation type="submission" date="2017-06" db="EMBL/GenBank/DDBJ databases">
        <title>Novel microbial phyla capable of carbon fixation and sulfur reduction in deep-sea sediments.</title>
        <authorList>
            <person name="Huang J."/>
            <person name="Baker B."/>
            <person name="Wang Y."/>
        </authorList>
    </citation>
    <scope>NUCLEOTIDE SEQUENCE [LARGE SCALE GENOMIC DNA]</scope>
    <source>
        <strain evidence="4">B3_TA06</strain>
    </source>
</reference>
<evidence type="ECO:0000256" key="2">
    <source>
        <dbReference type="SAM" id="SignalP"/>
    </source>
</evidence>
<feature type="chain" id="PRO_5021751172" description="Fe/B12 periplasmic-binding domain-containing protein" evidence="2">
    <location>
        <begin position="25"/>
        <end position="280"/>
    </location>
</feature>
<protein>
    <recommendedName>
        <fullName evidence="3">Fe/B12 periplasmic-binding domain-containing protein</fullName>
    </recommendedName>
</protein>
<dbReference type="AlphaFoldDB" id="A0A532URR8"/>
<dbReference type="InterPro" id="IPR054828">
    <property type="entry name" value="Vit_B12_bind_prot"/>
</dbReference>
<dbReference type="Gene3D" id="3.40.50.1980">
    <property type="entry name" value="Nitrogenase molybdenum iron protein domain"/>
    <property type="match status" value="2"/>
</dbReference>
<comment type="caution">
    <text evidence="4">The sequence shown here is derived from an EMBL/GenBank/DDBJ whole genome shotgun (WGS) entry which is preliminary data.</text>
</comment>
<feature type="domain" description="Fe/B12 periplasmic-binding" evidence="3">
    <location>
        <begin position="35"/>
        <end position="280"/>
    </location>
</feature>
<dbReference type="InterPro" id="IPR002491">
    <property type="entry name" value="ABC_transptr_periplasmic_BD"/>
</dbReference>
<feature type="signal peptide" evidence="2">
    <location>
        <begin position="1"/>
        <end position="24"/>
    </location>
</feature>
<dbReference type="PROSITE" id="PS50983">
    <property type="entry name" value="FE_B12_PBP"/>
    <property type="match status" value="1"/>
</dbReference>
<sequence>MFMKTTARLLLCALALGISFCTRNTPTKTKGTPQRVISLVPSLTEIVYALDAEDRLVGVTTYCDYPAEVKEKQKVGDFLSPDPERLRVLRPDLILLTTPTQTQLAEDLKAAGFRIAVFTDPRNLAGVFTQIKALADTLKVSDRGKELVDSLRSVLEGIERGKELSAYIELSEEPLISVGGGSYLTDALEHIGLVNIFSDLSQGYPVIDPEEVLVRSPEVILLLYPNASRTNVLHRIGWSGIPAVSNGAVFDSLPIDELMRPGPRLIRGVAVTDSLIKHAR</sequence>
<dbReference type="InterPro" id="IPR050902">
    <property type="entry name" value="ABC_Transporter_SBP"/>
</dbReference>
<keyword evidence="1 2" id="KW-0732">Signal</keyword>
<dbReference type="GO" id="GO:0071281">
    <property type="term" value="P:cellular response to iron ion"/>
    <property type="evidence" value="ECO:0007669"/>
    <property type="project" value="TreeGrafter"/>
</dbReference>
<dbReference type="PANTHER" id="PTHR30535:SF34">
    <property type="entry name" value="MOLYBDATE-BINDING PROTEIN MOLA"/>
    <property type="match status" value="1"/>
</dbReference>
<dbReference type="NCBIfam" id="NF038402">
    <property type="entry name" value="TroA_like"/>
    <property type="match status" value="1"/>
</dbReference>
<dbReference type="PANTHER" id="PTHR30535">
    <property type="entry name" value="VITAMIN B12-BINDING PROTEIN"/>
    <property type="match status" value="1"/>
</dbReference>
<name>A0A532URR8_UNCT6</name>
<dbReference type="SUPFAM" id="SSF53807">
    <property type="entry name" value="Helical backbone' metal receptor"/>
    <property type="match status" value="1"/>
</dbReference>
<organism evidence="4 5">
    <name type="scientific">candidate division TA06 bacterium B3_TA06</name>
    <dbReference type="NCBI Taxonomy" id="2012487"/>
    <lineage>
        <taxon>Bacteria</taxon>
        <taxon>Bacteria division TA06</taxon>
    </lineage>
</organism>
<evidence type="ECO:0000259" key="3">
    <source>
        <dbReference type="PROSITE" id="PS50983"/>
    </source>
</evidence>
<gene>
    <name evidence="4" type="ORF">CEE36_11055</name>
</gene>
<evidence type="ECO:0000313" key="5">
    <source>
        <dbReference type="Proteomes" id="UP000317778"/>
    </source>
</evidence>